<dbReference type="GO" id="GO:0005524">
    <property type="term" value="F:ATP binding"/>
    <property type="evidence" value="ECO:0007669"/>
    <property type="project" value="InterPro"/>
</dbReference>
<evidence type="ECO:0000259" key="4">
    <source>
        <dbReference type="Pfam" id="PF08245"/>
    </source>
</evidence>
<dbReference type="InterPro" id="IPR036565">
    <property type="entry name" value="Mur-like_cat_sf"/>
</dbReference>
<feature type="domain" description="Mur ligase central" evidence="4">
    <location>
        <begin position="50"/>
        <end position="256"/>
    </location>
</feature>
<dbReference type="PANTHER" id="PTHR23135">
    <property type="entry name" value="MUR LIGASE FAMILY MEMBER"/>
    <property type="match status" value="1"/>
</dbReference>
<dbReference type="Proteomes" id="UP000178570">
    <property type="component" value="Unassembled WGS sequence"/>
</dbReference>
<proteinExistence type="inferred from homology"/>
<evidence type="ECO:0000259" key="3">
    <source>
        <dbReference type="Pfam" id="PF02875"/>
    </source>
</evidence>
<evidence type="ECO:0008006" key="7">
    <source>
        <dbReference type="Google" id="ProtNLM"/>
    </source>
</evidence>
<dbReference type="SUPFAM" id="SSF53623">
    <property type="entry name" value="MurD-like peptide ligases, catalytic domain"/>
    <property type="match status" value="1"/>
</dbReference>
<evidence type="ECO:0000313" key="5">
    <source>
        <dbReference type="EMBL" id="OGY41024.1"/>
    </source>
</evidence>
<keyword evidence="2" id="KW-0132">Cell division</keyword>
<dbReference type="UniPathway" id="UPA00219"/>
<dbReference type="GO" id="GO:0009252">
    <property type="term" value="P:peptidoglycan biosynthetic process"/>
    <property type="evidence" value="ECO:0007669"/>
    <property type="project" value="UniProtKB-UniPathway"/>
</dbReference>
<protein>
    <recommendedName>
        <fullName evidence="7">UDP-N-acetylmuramyl-tripeptide synthetase</fullName>
    </recommendedName>
</protein>
<dbReference type="Pfam" id="PF02875">
    <property type="entry name" value="Mur_ligase_C"/>
    <property type="match status" value="1"/>
</dbReference>
<dbReference type="InterPro" id="IPR036615">
    <property type="entry name" value="Mur_ligase_C_dom_sf"/>
</dbReference>
<dbReference type="InterPro" id="IPR004101">
    <property type="entry name" value="Mur_ligase_C"/>
</dbReference>
<reference evidence="5 6" key="1">
    <citation type="journal article" date="2016" name="Nat. Commun.">
        <title>Thousands of microbial genomes shed light on interconnected biogeochemical processes in an aquifer system.</title>
        <authorList>
            <person name="Anantharaman K."/>
            <person name="Brown C.T."/>
            <person name="Hug L.A."/>
            <person name="Sharon I."/>
            <person name="Castelle C.J."/>
            <person name="Probst A.J."/>
            <person name="Thomas B.C."/>
            <person name="Singh A."/>
            <person name="Wilkins M.J."/>
            <person name="Karaoz U."/>
            <person name="Brodie E.L."/>
            <person name="Williams K.H."/>
            <person name="Hubbard S.S."/>
            <person name="Banfield J.F."/>
        </authorList>
    </citation>
    <scope>NUCLEOTIDE SEQUENCE [LARGE SCALE GENOMIC DNA]</scope>
</reference>
<comment type="pathway">
    <text evidence="2">Cell wall biogenesis; peptidoglycan biosynthesis.</text>
</comment>
<keyword evidence="2" id="KW-0961">Cell wall biogenesis/degradation</keyword>
<dbReference type="EMBL" id="MHHY01000001">
    <property type="protein sequence ID" value="OGY41024.1"/>
    <property type="molecule type" value="Genomic_DNA"/>
</dbReference>
<dbReference type="GO" id="GO:0051301">
    <property type="term" value="P:cell division"/>
    <property type="evidence" value="ECO:0007669"/>
    <property type="project" value="UniProtKB-KW"/>
</dbReference>
<keyword evidence="2" id="KW-0573">Peptidoglycan synthesis</keyword>
<dbReference type="NCBIfam" id="TIGR01085">
    <property type="entry name" value="murE"/>
    <property type="match status" value="1"/>
</dbReference>
<dbReference type="NCBIfam" id="NF001126">
    <property type="entry name" value="PRK00139.1-4"/>
    <property type="match status" value="1"/>
</dbReference>
<dbReference type="InterPro" id="IPR005761">
    <property type="entry name" value="UDP-N-AcMur-Glu-dNH2Pim_ligase"/>
</dbReference>
<comment type="caution">
    <text evidence="5">The sequence shown here is derived from an EMBL/GenBank/DDBJ whole genome shotgun (WGS) entry which is preliminary data.</text>
</comment>
<evidence type="ECO:0000256" key="1">
    <source>
        <dbReference type="ARBA" id="ARBA00005898"/>
    </source>
</evidence>
<evidence type="ECO:0000256" key="2">
    <source>
        <dbReference type="RuleBase" id="RU004135"/>
    </source>
</evidence>
<dbReference type="STRING" id="1797529.A2570_00060"/>
<dbReference type="Pfam" id="PF08245">
    <property type="entry name" value="Mur_ligase_M"/>
    <property type="match status" value="1"/>
</dbReference>
<dbReference type="GO" id="GO:0016881">
    <property type="term" value="F:acid-amino acid ligase activity"/>
    <property type="evidence" value="ECO:0007669"/>
    <property type="project" value="InterPro"/>
</dbReference>
<accession>A0A1G1XM93</accession>
<organism evidence="5 6">
    <name type="scientific">Candidatus Brennerbacteria bacterium RIFOXYD1_FULL_41_16</name>
    <dbReference type="NCBI Taxonomy" id="1797529"/>
    <lineage>
        <taxon>Bacteria</taxon>
        <taxon>Candidatus Brenneribacteriota</taxon>
    </lineage>
</organism>
<dbReference type="GO" id="GO:0005737">
    <property type="term" value="C:cytoplasm"/>
    <property type="evidence" value="ECO:0007669"/>
    <property type="project" value="UniProtKB-SubCell"/>
</dbReference>
<dbReference type="InterPro" id="IPR013221">
    <property type="entry name" value="Mur_ligase_cen"/>
</dbReference>
<dbReference type="Gene3D" id="3.40.1190.10">
    <property type="entry name" value="Mur-like, catalytic domain"/>
    <property type="match status" value="1"/>
</dbReference>
<comment type="subcellular location">
    <subcellularLocation>
        <location evidence="2">Cytoplasm</location>
    </subcellularLocation>
</comment>
<dbReference type="GO" id="GO:0008360">
    <property type="term" value="P:regulation of cell shape"/>
    <property type="evidence" value="ECO:0007669"/>
    <property type="project" value="UniProtKB-KW"/>
</dbReference>
<gene>
    <name evidence="5" type="ORF">A2570_00060</name>
</gene>
<comment type="similarity">
    <text evidence="1">Belongs to the MurCDEF family. MurE subfamily.</text>
</comment>
<dbReference type="GO" id="GO:0071555">
    <property type="term" value="P:cell wall organization"/>
    <property type="evidence" value="ECO:0007669"/>
    <property type="project" value="UniProtKB-KW"/>
</dbReference>
<keyword evidence="2" id="KW-0131">Cell cycle</keyword>
<name>A0A1G1XM93_9BACT</name>
<dbReference type="SUPFAM" id="SSF53244">
    <property type="entry name" value="MurD-like peptide ligases, peptide-binding domain"/>
    <property type="match status" value="1"/>
</dbReference>
<keyword evidence="2" id="KW-0133">Cell shape</keyword>
<sequence>MKKALKKIIKKLLPLQFYNDLVPYLWHLPKAILANIVFDFPSRKLRVIGIAGTKGKSTTTYLINQFLESLKFKTAILSTTTVKIGEIERLNEFKMTSVDSWELQKFLRKAVEENCQFVVLEVSSHALKQFRTFGINFEIVVLTNLMSDHLEYHRDTKDYQKTHRKLITKNSKVLVLNNDDENLEDFKKIYLKQVSFGLNSGSSLLVKSHTIDKTGAVFSLIYSGESFGENKPGELGEFSSPLIGRFNLFNVLAALSTIIALGFDILKLKDSVENLQAAPGRVEKIENNLGIEILVDYAHSPDSLENLLGALKPNLKGRLIAVFGATGERDPAKRPIMGEILAKYCDHVFVTNDDPYGEDPEKIAFQLIGGLIESGKIGEEDYEKILDRKEAIKNAILTAKRGDTVVIMGKGSEQWQVFKNLKIPWDDRKVVREVLSES</sequence>
<dbReference type="PANTHER" id="PTHR23135:SF4">
    <property type="entry name" value="UDP-N-ACETYLMURAMOYL-L-ALANYL-D-GLUTAMATE--2,6-DIAMINOPIMELATE LIGASE MURE HOMOLOG, CHLOROPLASTIC"/>
    <property type="match status" value="1"/>
</dbReference>
<dbReference type="AlphaFoldDB" id="A0A1G1XM93"/>
<evidence type="ECO:0000313" key="6">
    <source>
        <dbReference type="Proteomes" id="UP000178570"/>
    </source>
</evidence>
<dbReference type="Gene3D" id="3.90.190.20">
    <property type="entry name" value="Mur ligase, C-terminal domain"/>
    <property type="match status" value="1"/>
</dbReference>
<feature type="domain" description="Mur ligase C-terminal" evidence="3">
    <location>
        <begin position="280"/>
        <end position="411"/>
    </location>
</feature>